<dbReference type="RefSeq" id="WP_096805678.1">
    <property type="nucleotide sequence ID" value="NZ_CP022196.1"/>
</dbReference>
<dbReference type="GO" id="GO:0044874">
    <property type="term" value="P:lipoprotein localization to outer membrane"/>
    <property type="evidence" value="ECO:0007669"/>
    <property type="project" value="TreeGrafter"/>
</dbReference>
<dbReference type="InterPro" id="IPR051447">
    <property type="entry name" value="Lipoprotein-release_system"/>
</dbReference>
<dbReference type="GO" id="GO:0098797">
    <property type="term" value="C:plasma membrane protein complex"/>
    <property type="evidence" value="ECO:0007669"/>
    <property type="project" value="TreeGrafter"/>
</dbReference>
<feature type="transmembrane region" description="Helical" evidence="7">
    <location>
        <begin position="312"/>
        <end position="333"/>
    </location>
</feature>
<feature type="transmembrane region" description="Helical" evidence="7">
    <location>
        <begin position="353"/>
        <end position="379"/>
    </location>
</feature>
<protein>
    <submittedName>
        <fullName evidence="9">ABC transporter permease</fullName>
    </submittedName>
</protein>
<evidence type="ECO:0000313" key="9">
    <source>
        <dbReference type="EMBL" id="ATG47701.1"/>
    </source>
</evidence>
<dbReference type="PROSITE" id="PS51257">
    <property type="entry name" value="PROKAR_LIPOPROTEIN"/>
    <property type="match status" value="1"/>
</dbReference>
<keyword evidence="10" id="KW-1185">Reference proteome</keyword>
<dbReference type="PANTHER" id="PTHR30489">
    <property type="entry name" value="LIPOPROTEIN-RELEASING SYSTEM TRANSMEMBRANE PROTEIN LOLE"/>
    <property type="match status" value="1"/>
</dbReference>
<accession>A0A291GBX4</accession>
<evidence type="ECO:0000313" key="10">
    <source>
        <dbReference type="Proteomes" id="UP000217935"/>
    </source>
</evidence>
<evidence type="ECO:0000256" key="1">
    <source>
        <dbReference type="ARBA" id="ARBA00004651"/>
    </source>
</evidence>
<reference evidence="9 10" key="1">
    <citation type="submission" date="2017-06" db="EMBL/GenBank/DDBJ databases">
        <title>Celeribacter sp. TSPH2 complete genome sequence.</title>
        <authorList>
            <person name="Woo J.-H."/>
            <person name="Kim H.-S."/>
        </authorList>
    </citation>
    <scope>NUCLEOTIDE SEQUENCE [LARGE SCALE GENOMIC DNA]</scope>
    <source>
        <strain evidence="9 10">TSPH2</strain>
    </source>
</reference>
<comment type="subcellular location">
    <subcellularLocation>
        <location evidence="1">Cell membrane</location>
        <topology evidence="1">Multi-pass membrane protein</topology>
    </subcellularLocation>
</comment>
<keyword evidence="5 7" id="KW-1133">Transmembrane helix</keyword>
<evidence type="ECO:0000259" key="8">
    <source>
        <dbReference type="Pfam" id="PF02687"/>
    </source>
</evidence>
<comment type="similarity">
    <text evidence="2">Belongs to the ABC-4 integral membrane protein family. LolC/E subfamily.</text>
</comment>
<keyword evidence="4 7" id="KW-0812">Transmembrane</keyword>
<dbReference type="AlphaFoldDB" id="A0A291GBX4"/>
<feature type="transmembrane region" description="Helical" evidence="7">
    <location>
        <begin position="270"/>
        <end position="292"/>
    </location>
</feature>
<dbReference type="Pfam" id="PF02687">
    <property type="entry name" value="FtsX"/>
    <property type="match status" value="2"/>
</dbReference>
<evidence type="ECO:0000256" key="4">
    <source>
        <dbReference type="ARBA" id="ARBA00022692"/>
    </source>
</evidence>
<keyword evidence="6 7" id="KW-0472">Membrane</keyword>
<dbReference type="STRING" id="1758178.GCA_001550095_02141"/>
<keyword evidence="3" id="KW-1003">Cell membrane</keyword>
<dbReference type="Proteomes" id="UP000217935">
    <property type="component" value="Chromosome"/>
</dbReference>
<feature type="transmembrane region" description="Helical" evidence="7">
    <location>
        <begin position="20"/>
        <end position="40"/>
    </location>
</feature>
<gene>
    <name evidence="9" type="ORF">CEW89_09025</name>
</gene>
<evidence type="ECO:0000256" key="2">
    <source>
        <dbReference type="ARBA" id="ARBA00005236"/>
    </source>
</evidence>
<proteinExistence type="inferred from homology"/>
<name>A0A291GBX4_9RHOB</name>
<feature type="transmembrane region" description="Helical" evidence="7">
    <location>
        <begin position="750"/>
        <end position="771"/>
    </location>
</feature>
<sequence>MHALDKKLLRDFRRLWGQSLAIALVLACGVMILLTAFGMYRALDDTLEAFYERNEFADVWATAEKAPRPLLSEIVAIEGVQSAEVRVQEYLMLDIPGRVKSATGLALSLPENGEMPVLNVPILRSGRLPDPQATDEVLVTEPFAQANGFALGDRFDALMSGQKRTLTITGTALSPEFVYAIGPGTLMPDDASFGVMWMPEHMLAAAFDMSGAFNTVTLSLSRDASEDRVIDALDDLLSPYGGTGAYGRVDQASHAFVSTEIKQLKNMATILPPVFFGISAFLVNMVIGRIIALERAEIGLLKALGYTDLHIAAHYVLMAGLTAILGIAIGWITGGMSARWMAGEYAQYFKFPYLIFNVSYDAYAISGFLALLTAALGALRSAMGAARLPPAVAMSPPAPPRYKRSLFDRMLAAARLSQPSMMIWRSIFRWPLRAAMSALGLSLAVAIMIAVGFFSYSMNEISDVAFNQSNREDTVLLFTKDRALSALEDVRKLPGVMEVEGELYTPAKLRHGHLEKQLSIVTRGPGATLARSIDETGHVVEAEGTGLLITTRVAEVLNLSPGDTVEVEFMTGRRETHILRVAAITEQFFGLGAYMTRDEMAGLTRSQPQISVANITHDPSQDMAFNMAIKDTPMISGAVRVTDMKASFAATLDENISIMNGLFIIVAVLITVGLTYNSARIQLSERARELASLRILGFSNWEVSYVLVGEIMLIAALAQPLGWLIGFGLGHLMAASFTSDLYNIPMVLPPAAYALASLVVLATAFTSVMVVRQRVDRLDLVSVMKTRE</sequence>
<evidence type="ECO:0000256" key="5">
    <source>
        <dbReference type="ARBA" id="ARBA00022989"/>
    </source>
</evidence>
<dbReference type="OrthoDB" id="5137249at2"/>
<dbReference type="EMBL" id="CP022196">
    <property type="protein sequence ID" value="ATG47701.1"/>
    <property type="molecule type" value="Genomic_DNA"/>
</dbReference>
<feature type="transmembrane region" description="Helical" evidence="7">
    <location>
        <begin position="703"/>
        <end position="730"/>
    </location>
</feature>
<evidence type="ECO:0000256" key="3">
    <source>
        <dbReference type="ARBA" id="ARBA00022475"/>
    </source>
</evidence>
<feature type="domain" description="ABC3 transporter permease C-terminal" evidence="8">
    <location>
        <begin position="662"/>
        <end position="772"/>
    </location>
</feature>
<feature type="domain" description="ABC3 transporter permease C-terminal" evidence="8">
    <location>
        <begin position="274"/>
        <end position="390"/>
    </location>
</feature>
<dbReference type="KEGG" id="ceh:CEW89_09025"/>
<evidence type="ECO:0000256" key="7">
    <source>
        <dbReference type="SAM" id="Phobius"/>
    </source>
</evidence>
<feature type="transmembrane region" description="Helical" evidence="7">
    <location>
        <begin position="656"/>
        <end position="676"/>
    </location>
</feature>
<feature type="transmembrane region" description="Helical" evidence="7">
    <location>
        <begin position="430"/>
        <end position="456"/>
    </location>
</feature>
<dbReference type="InterPro" id="IPR003838">
    <property type="entry name" value="ABC3_permease_C"/>
</dbReference>
<dbReference type="PANTHER" id="PTHR30489:SF0">
    <property type="entry name" value="LIPOPROTEIN-RELEASING SYSTEM TRANSMEMBRANE PROTEIN LOLE"/>
    <property type="match status" value="1"/>
</dbReference>
<evidence type="ECO:0000256" key="6">
    <source>
        <dbReference type="ARBA" id="ARBA00023136"/>
    </source>
</evidence>
<organism evidence="9 10">
    <name type="scientific">Celeribacter ethanolicus</name>
    <dbReference type="NCBI Taxonomy" id="1758178"/>
    <lineage>
        <taxon>Bacteria</taxon>
        <taxon>Pseudomonadati</taxon>
        <taxon>Pseudomonadota</taxon>
        <taxon>Alphaproteobacteria</taxon>
        <taxon>Rhodobacterales</taxon>
        <taxon>Roseobacteraceae</taxon>
        <taxon>Celeribacter</taxon>
    </lineage>
</organism>